<sequence length="99" mass="11330">IKLYEESSKFFEKVRVGNEKIIILESVLVECIYVLTKFYNVPRAEASERLKELLHYKGIRNSDKKELIGALTMFANKNIDIVDCILCEKAKGSHCNGYG</sequence>
<evidence type="ECO:0000313" key="2">
    <source>
        <dbReference type="Proteomes" id="UP000178797"/>
    </source>
</evidence>
<comment type="caution">
    <text evidence="1">The sequence shown here is derived from an EMBL/GenBank/DDBJ whole genome shotgun (WGS) entry which is preliminary data.</text>
</comment>
<proteinExistence type="predicted"/>
<reference evidence="1 2" key="1">
    <citation type="journal article" date="2016" name="Nat. Commun.">
        <title>Thousands of microbial genomes shed light on interconnected biogeochemical processes in an aquifer system.</title>
        <authorList>
            <person name="Anantharaman K."/>
            <person name="Brown C.T."/>
            <person name="Hug L.A."/>
            <person name="Sharon I."/>
            <person name="Castelle C.J."/>
            <person name="Probst A.J."/>
            <person name="Thomas B.C."/>
            <person name="Singh A."/>
            <person name="Wilkins M.J."/>
            <person name="Karaoz U."/>
            <person name="Brodie E.L."/>
            <person name="Williams K.H."/>
            <person name="Hubbard S.S."/>
            <person name="Banfield J.F."/>
        </authorList>
    </citation>
    <scope>NUCLEOTIDE SEQUENCE [LARGE SCALE GENOMIC DNA]</scope>
</reference>
<organism evidence="1 2">
    <name type="scientific">Candidatus Schekmanbacteria bacterium RBG_16_38_10</name>
    <dbReference type="NCBI Taxonomy" id="1817879"/>
    <lineage>
        <taxon>Bacteria</taxon>
        <taxon>Candidatus Schekmaniibacteriota</taxon>
    </lineage>
</organism>
<dbReference type="InterPro" id="IPR029060">
    <property type="entry name" value="PIN-like_dom_sf"/>
</dbReference>
<dbReference type="EMBL" id="MGDE01000068">
    <property type="protein sequence ID" value="OGL46899.1"/>
    <property type="molecule type" value="Genomic_DNA"/>
</dbReference>
<dbReference type="AlphaFoldDB" id="A0A1F7RZC7"/>
<evidence type="ECO:0008006" key="3">
    <source>
        <dbReference type="Google" id="ProtNLM"/>
    </source>
</evidence>
<dbReference type="SUPFAM" id="SSF88723">
    <property type="entry name" value="PIN domain-like"/>
    <property type="match status" value="1"/>
</dbReference>
<dbReference type="Gene3D" id="3.40.50.1010">
    <property type="entry name" value="5'-nuclease"/>
    <property type="match status" value="1"/>
</dbReference>
<dbReference type="Proteomes" id="UP000178797">
    <property type="component" value="Unassembled WGS sequence"/>
</dbReference>
<feature type="non-terminal residue" evidence="1">
    <location>
        <position position="1"/>
    </location>
</feature>
<accession>A0A1F7RZC7</accession>
<protein>
    <recommendedName>
        <fullName evidence="3">PIN domain-containing protein</fullName>
    </recommendedName>
</protein>
<name>A0A1F7RZC7_9BACT</name>
<gene>
    <name evidence="1" type="ORF">A2W05_10410</name>
</gene>
<evidence type="ECO:0000313" key="1">
    <source>
        <dbReference type="EMBL" id="OGL46899.1"/>
    </source>
</evidence>